<evidence type="ECO:0000256" key="7">
    <source>
        <dbReference type="ARBA" id="ARBA00023242"/>
    </source>
</evidence>
<evidence type="ECO:0000256" key="5">
    <source>
        <dbReference type="ARBA" id="ARBA00023159"/>
    </source>
</evidence>
<accession>M9LYX4</accession>
<comment type="subunit">
    <text evidence="9">Component of the Mediator complex.</text>
</comment>
<evidence type="ECO:0000256" key="1">
    <source>
        <dbReference type="ARBA" id="ARBA00004123"/>
    </source>
</evidence>
<feature type="region of interest" description="Disordered" evidence="10">
    <location>
        <begin position="1093"/>
        <end position="1122"/>
    </location>
</feature>
<keyword evidence="4 9" id="KW-0805">Transcription regulation</keyword>
<comment type="function">
    <text evidence="9">Component of the Mediator complex, a coactivator involved in the regulated transcription of nearly all RNA polymerase II-dependent genes. Mediator functions as a bridge to convey information from gene-specific regulatory proteins to the basal RNA polymerase II transcription machinery. Mediator is recruited to promoters by direct interactions with regulatory proteins and serves as a scaffold for the assembly of a functional preinitiation complex with RNA polymerase II and the general transcription factors.</text>
</comment>
<name>M9LYX4_PSEA3</name>
<dbReference type="InterPro" id="IPR014801">
    <property type="entry name" value="Mediator_Med5_fun"/>
</dbReference>
<evidence type="ECO:0000256" key="6">
    <source>
        <dbReference type="ARBA" id="ARBA00023163"/>
    </source>
</evidence>
<dbReference type="GO" id="GO:0003712">
    <property type="term" value="F:transcription coregulator activity"/>
    <property type="evidence" value="ECO:0007669"/>
    <property type="project" value="InterPro"/>
</dbReference>
<sequence length="1198" mass="128065">MDDDPEQLFGKLLLQALSRRLSQSSWLALAHQLTRRIQSFQQSRGEDVDPALAGTLAASCLVQHILSQDFIDPLLIEYLQALVYGSATRSGVDPDQGPVTDVITVTLYLLAHVDDATTKVSAIETVSSVIGQGLLVTFQTNAPFKIADPALLVLLQRLFADKEVQDPSSSASVVSPPPSPESTRGSDVAPAALRFIVSNLRLLALAADASIAAPQNLLAPRAAITVLMNVGSSLLAHVIQSLSTLQASKDRPAADTPLLQQTRSECKAATADVETVLHSMNPAWKDEIALLRSLSSQIGVIHQLAHSLAGSSTSSTLQLRGKKAETMQDAQRRATWDHFLDAAATTAADKPPVEPEMALLMHLVVDERLAWSAKLDAIKTLFLARRVAAAPSVTLEKSLTAFYFELLVAAIDACASVVEMPPAFKGAEVYAAIWRNALCGMVPEIVLQLEQWLDVHPDLPLRGQRVEAPHVRFERALRAALLVMADRLDVCETAVSQPAVPNGATDATTGAEMDVVGLDTPPSQPIKAWLLRACIEHSLARPEAIADEFPEGHKLASEVQNLAQSLRMDAQLEGLALNTLFETRVPSDDPMELLQRVASDPGTHYSFARQLVVQVHAWLEQHDLESIARWCRALGDDATHGGAMLDTVMLYIDPTELVDPLAGILDHQDLGQTSDEQATLSNIILFVQLLCYRYSVPPSRISRFTSGASGEMEVDGTTRSAEATGGQPFLASYLASASVCYPLSALGEEERGLVGRWVHALFGNEGISDDLIQASPPTTLLRLAPLLFAQSIGACVHGVIDLETLRGGLSYFLQDLLSFTLPGALAWLLAEIVRVPLQPILDVLAEAGLQSSVVDVPSSDGTLANGLPRNANSRTVHLEVVALLLDTDACPAIVRHLIARPFDAFVQAVEAGGAATLEVGSETFNMASLKARMEAAGVTAQLLSRRNSAWLRALANQTVAQQHASVTAESETITMLCGPNAVSSTLDRLMGAQGRGLAAHSVAEQKALATWLCLLAPQANEVHPALRFVERVQLADEAKLEAALRTIALVLSLARAAEAVRGHDTSTTSAADAILASATSTETNGARKDSCAADLFDDEPTTPPLPSVNAHAATDSQSNGASTGQSVAALLSSRAFRLTSAQVEDLLARKLVRLESSTPAIWHTVEAALLDPSELGNDKGKDSAPEEKIKTWIEMLRP</sequence>
<keyword evidence="6 9" id="KW-0804">Transcription</keyword>
<dbReference type="GO" id="GO:0016592">
    <property type="term" value="C:mediator complex"/>
    <property type="evidence" value="ECO:0007669"/>
    <property type="project" value="InterPro"/>
</dbReference>
<dbReference type="PANTHER" id="PTHR35784:SF1">
    <property type="entry name" value="MEDIATOR OF RNA POLYMERASE II TRANSCRIPTION SUBUNIT 5"/>
    <property type="match status" value="1"/>
</dbReference>
<evidence type="ECO:0000256" key="9">
    <source>
        <dbReference type="RuleBase" id="RU364142"/>
    </source>
</evidence>
<organism evidence="11 12">
    <name type="scientific">Pseudozyma antarctica (strain T-34)</name>
    <name type="common">Yeast</name>
    <name type="synonym">Candida antarctica</name>
    <dbReference type="NCBI Taxonomy" id="1151754"/>
    <lineage>
        <taxon>Eukaryota</taxon>
        <taxon>Fungi</taxon>
        <taxon>Dikarya</taxon>
        <taxon>Basidiomycota</taxon>
        <taxon>Ustilaginomycotina</taxon>
        <taxon>Ustilaginomycetes</taxon>
        <taxon>Ustilaginales</taxon>
        <taxon>Ustilaginaceae</taxon>
        <taxon>Moesziomyces</taxon>
    </lineage>
</organism>
<evidence type="ECO:0000313" key="12">
    <source>
        <dbReference type="Proteomes" id="UP000011976"/>
    </source>
</evidence>
<evidence type="ECO:0000313" key="11">
    <source>
        <dbReference type="EMBL" id="GAC76069.1"/>
    </source>
</evidence>
<dbReference type="OrthoDB" id="5549158at2759"/>
<evidence type="ECO:0000256" key="8">
    <source>
        <dbReference type="ARBA" id="ARBA00031256"/>
    </source>
</evidence>
<evidence type="ECO:0000256" key="3">
    <source>
        <dbReference type="ARBA" id="ARBA00020628"/>
    </source>
</evidence>
<dbReference type="PANTHER" id="PTHR35784">
    <property type="entry name" value="MEDIATOR OF RNA POLYMERASE II TRANSCRIPTION SUBUNIT 5"/>
    <property type="match status" value="1"/>
</dbReference>
<gene>
    <name evidence="9" type="primary">MED5</name>
    <name evidence="11" type="ORF">PANT_19c00086</name>
</gene>
<evidence type="ECO:0000256" key="4">
    <source>
        <dbReference type="ARBA" id="ARBA00023015"/>
    </source>
</evidence>
<evidence type="ECO:0000256" key="2">
    <source>
        <dbReference type="ARBA" id="ARBA00008782"/>
    </source>
</evidence>
<reference evidence="12" key="1">
    <citation type="journal article" date="2013" name="Genome Announc.">
        <title>Genome sequence of the basidiomycetous yeast Pseudozyma antarctica T-34, a producer of the glycolipid biosurfactants mannosylerythritol lipids.</title>
        <authorList>
            <person name="Morita T."/>
            <person name="Koike H."/>
            <person name="Koyama Y."/>
            <person name="Hagiwara H."/>
            <person name="Ito E."/>
            <person name="Fukuoka T."/>
            <person name="Imura T."/>
            <person name="Machida M."/>
            <person name="Kitamoto D."/>
        </authorList>
    </citation>
    <scope>NUCLEOTIDE SEQUENCE [LARGE SCALE GENOMIC DNA]</scope>
    <source>
        <strain evidence="12">T-34</strain>
    </source>
</reference>
<proteinExistence type="inferred from homology"/>
<dbReference type="STRING" id="1151754.M9LYX4"/>
<dbReference type="EMBL" id="DF196785">
    <property type="protein sequence ID" value="GAC76069.1"/>
    <property type="molecule type" value="Genomic_DNA"/>
</dbReference>
<dbReference type="AlphaFoldDB" id="M9LYX4"/>
<keyword evidence="5 9" id="KW-0010">Activator</keyword>
<dbReference type="GO" id="GO:0006357">
    <property type="term" value="P:regulation of transcription by RNA polymerase II"/>
    <property type="evidence" value="ECO:0007669"/>
    <property type="project" value="InterPro"/>
</dbReference>
<dbReference type="Pfam" id="PF08689">
    <property type="entry name" value="Med5"/>
    <property type="match status" value="1"/>
</dbReference>
<comment type="subcellular location">
    <subcellularLocation>
        <location evidence="1 9">Nucleus</location>
    </subcellularLocation>
</comment>
<dbReference type="Proteomes" id="UP000011976">
    <property type="component" value="Unassembled WGS sequence"/>
</dbReference>
<comment type="similarity">
    <text evidence="2 9">Belongs to the Mediator complex subunit 5 family.</text>
</comment>
<keyword evidence="7 9" id="KW-0539">Nucleus</keyword>
<feature type="region of interest" description="Disordered" evidence="10">
    <location>
        <begin position="167"/>
        <end position="186"/>
    </location>
</feature>
<protein>
    <recommendedName>
        <fullName evidence="3 9">Mediator of RNA polymerase II transcription subunit 5</fullName>
    </recommendedName>
    <alternativeName>
        <fullName evidence="8 9">Mediator complex subunit 5</fullName>
    </alternativeName>
</protein>
<evidence type="ECO:0000256" key="10">
    <source>
        <dbReference type="SAM" id="MobiDB-lite"/>
    </source>
</evidence>